<dbReference type="SUPFAM" id="SSF56784">
    <property type="entry name" value="HAD-like"/>
    <property type="match status" value="1"/>
</dbReference>
<name>A0ABW2JL38_9ACTN</name>
<dbReference type="NCBIfam" id="TIGR01549">
    <property type="entry name" value="HAD-SF-IA-v1"/>
    <property type="match status" value="1"/>
</dbReference>
<dbReference type="Gene3D" id="3.40.50.1000">
    <property type="entry name" value="HAD superfamily/HAD-like"/>
    <property type="match status" value="1"/>
</dbReference>
<keyword evidence="1" id="KW-0378">Hydrolase</keyword>
<dbReference type="EC" id="3.-.-.-" evidence="1"/>
<dbReference type="NCBIfam" id="TIGR01509">
    <property type="entry name" value="HAD-SF-IA-v3"/>
    <property type="match status" value="1"/>
</dbReference>
<dbReference type="Pfam" id="PF00702">
    <property type="entry name" value="Hydrolase"/>
    <property type="match status" value="1"/>
</dbReference>
<protein>
    <submittedName>
        <fullName evidence="1">HAD family hydrolase</fullName>
        <ecNumber evidence="1">3.-.-.-</ecNumber>
    </submittedName>
</protein>
<dbReference type="InterPro" id="IPR050155">
    <property type="entry name" value="HAD-like_hydrolase_sf"/>
</dbReference>
<proteinExistence type="predicted"/>
<dbReference type="EMBL" id="JBHTCF010000009">
    <property type="protein sequence ID" value="MFC7306840.1"/>
    <property type="molecule type" value="Genomic_DNA"/>
</dbReference>
<dbReference type="InterPro" id="IPR023198">
    <property type="entry name" value="PGP-like_dom2"/>
</dbReference>
<dbReference type="Gene3D" id="1.10.150.240">
    <property type="entry name" value="Putative phosphatase, domain 2"/>
    <property type="match status" value="1"/>
</dbReference>
<gene>
    <name evidence="1" type="ORF">ACFQVC_21730</name>
</gene>
<evidence type="ECO:0000313" key="2">
    <source>
        <dbReference type="Proteomes" id="UP001596523"/>
    </source>
</evidence>
<dbReference type="GO" id="GO:0016787">
    <property type="term" value="F:hydrolase activity"/>
    <property type="evidence" value="ECO:0007669"/>
    <property type="project" value="UniProtKB-KW"/>
</dbReference>
<dbReference type="PANTHER" id="PTHR43434:SF1">
    <property type="entry name" value="PHOSPHOGLYCOLATE PHOSPHATASE"/>
    <property type="match status" value="1"/>
</dbReference>
<dbReference type="InterPro" id="IPR006439">
    <property type="entry name" value="HAD-SF_hydro_IA"/>
</dbReference>
<dbReference type="PANTHER" id="PTHR43434">
    <property type="entry name" value="PHOSPHOGLYCOLATE PHOSPHATASE"/>
    <property type="match status" value="1"/>
</dbReference>
<dbReference type="RefSeq" id="WP_381832654.1">
    <property type="nucleotide sequence ID" value="NZ_JBHTCF010000009.1"/>
</dbReference>
<evidence type="ECO:0000313" key="1">
    <source>
        <dbReference type="EMBL" id="MFC7306840.1"/>
    </source>
</evidence>
<dbReference type="InterPro" id="IPR036412">
    <property type="entry name" value="HAD-like_sf"/>
</dbReference>
<keyword evidence="2" id="KW-1185">Reference proteome</keyword>
<dbReference type="SFLD" id="SFLDG01129">
    <property type="entry name" value="C1.5:_HAD__Beta-PGM__Phosphata"/>
    <property type="match status" value="1"/>
</dbReference>
<reference evidence="2" key="1">
    <citation type="journal article" date="2019" name="Int. J. Syst. Evol. Microbiol.">
        <title>The Global Catalogue of Microorganisms (GCM) 10K type strain sequencing project: providing services to taxonomists for standard genome sequencing and annotation.</title>
        <authorList>
            <consortium name="The Broad Institute Genomics Platform"/>
            <consortium name="The Broad Institute Genome Sequencing Center for Infectious Disease"/>
            <person name="Wu L."/>
            <person name="Ma J."/>
        </authorList>
    </citation>
    <scope>NUCLEOTIDE SEQUENCE [LARGE SCALE GENOMIC DNA]</scope>
    <source>
        <strain evidence="2">SYNS20</strain>
    </source>
</reference>
<sequence>MTLKELVWDMDGTLLDTTAVVPAALARAVRVLGGPDVDASDVVAAYWRGTPEVIMEHLVGRSLTATETDVYYRELEGVEVVPYPEVVDAFATLRAQGNALAVFTGASSRAAGMLLESAGLPVDVLIGGDHVERPKPAPDGIYLAAQELGVDPVDVAYVGDSPLDLRAATTAGSHGAAAAWGHMYDPAERADVVLAGPLQALELLSGGARA</sequence>
<dbReference type="Proteomes" id="UP001596523">
    <property type="component" value="Unassembled WGS sequence"/>
</dbReference>
<dbReference type="SFLD" id="SFLDS00003">
    <property type="entry name" value="Haloacid_Dehalogenase"/>
    <property type="match status" value="1"/>
</dbReference>
<organism evidence="1 2">
    <name type="scientific">Streptomyces monticola</name>
    <dbReference type="NCBI Taxonomy" id="2666263"/>
    <lineage>
        <taxon>Bacteria</taxon>
        <taxon>Bacillati</taxon>
        <taxon>Actinomycetota</taxon>
        <taxon>Actinomycetes</taxon>
        <taxon>Kitasatosporales</taxon>
        <taxon>Streptomycetaceae</taxon>
        <taxon>Streptomyces</taxon>
    </lineage>
</organism>
<comment type="caution">
    <text evidence="1">The sequence shown here is derived from an EMBL/GenBank/DDBJ whole genome shotgun (WGS) entry which is preliminary data.</text>
</comment>
<dbReference type="InterPro" id="IPR023214">
    <property type="entry name" value="HAD_sf"/>
</dbReference>
<accession>A0ABW2JL38</accession>